<name>A0A2P2N8Z5_RHIMU</name>
<dbReference type="AlphaFoldDB" id="A0A2P2N8Z5"/>
<evidence type="ECO:0000313" key="1">
    <source>
        <dbReference type="EMBL" id="MBX38916.1"/>
    </source>
</evidence>
<organism evidence="1">
    <name type="scientific">Rhizophora mucronata</name>
    <name type="common">Asiatic mangrove</name>
    <dbReference type="NCBI Taxonomy" id="61149"/>
    <lineage>
        <taxon>Eukaryota</taxon>
        <taxon>Viridiplantae</taxon>
        <taxon>Streptophyta</taxon>
        <taxon>Embryophyta</taxon>
        <taxon>Tracheophyta</taxon>
        <taxon>Spermatophyta</taxon>
        <taxon>Magnoliopsida</taxon>
        <taxon>eudicotyledons</taxon>
        <taxon>Gunneridae</taxon>
        <taxon>Pentapetalae</taxon>
        <taxon>rosids</taxon>
        <taxon>fabids</taxon>
        <taxon>Malpighiales</taxon>
        <taxon>Rhizophoraceae</taxon>
        <taxon>Rhizophora</taxon>
    </lineage>
</organism>
<protein>
    <submittedName>
        <fullName evidence="1">Uncharacterized protein</fullName>
    </submittedName>
</protein>
<reference evidence="1" key="1">
    <citation type="submission" date="2018-02" db="EMBL/GenBank/DDBJ databases">
        <title>Rhizophora mucronata_Transcriptome.</title>
        <authorList>
            <person name="Meera S.P."/>
            <person name="Sreeshan A."/>
            <person name="Augustine A."/>
        </authorList>
    </citation>
    <scope>NUCLEOTIDE SEQUENCE</scope>
    <source>
        <tissue evidence="1">Leaf</tissue>
    </source>
</reference>
<accession>A0A2P2N8Z5</accession>
<dbReference type="EMBL" id="GGEC01058432">
    <property type="protein sequence ID" value="MBX38916.1"/>
    <property type="molecule type" value="Transcribed_RNA"/>
</dbReference>
<proteinExistence type="predicted"/>
<sequence>MKIVHQCSFTNGKNKISIMKGYQWYFLSWLICPNYTCYNRLKVKQISCN</sequence>